<dbReference type="RefSeq" id="WP_015922798.1">
    <property type="nucleotide sequence ID" value="NC_011959.1"/>
</dbReference>
<organism evidence="2 3">
    <name type="scientific">Thermomicrobium roseum (strain ATCC 27502 / DSM 5159 / P-2)</name>
    <dbReference type="NCBI Taxonomy" id="309801"/>
    <lineage>
        <taxon>Bacteria</taxon>
        <taxon>Pseudomonadati</taxon>
        <taxon>Thermomicrobiota</taxon>
        <taxon>Thermomicrobia</taxon>
        <taxon>Thermomicrobiales</taxon>
        <taxon>Thermomicrobiaceae</taxon>
        <taxon>Thermomicrobium</taxon>
    </lineage>
</organism>
<feature type="transmembrane region" description="Helical" evidence="1">
    <location>
        <begin position="163"/>
        <end position="184"/>
    </location>
</feature>
<keyword evidence="1" id="KW-0472">Membrane</keyword>
<feature type="transmembrane region" description="Helical" evidence="1">
    <location>
        <begin position="96"/>
        <end position="120"/>
    </location>
</feature>
<feature type="transmembrane region" description="Helical" evidence="1">
    <location>
        <begin position="39"/>
        <end position="59"/>
    </location>
</feature>
<keyword evidence="1" id="KW-1133">Transmembrane helix</keyword>
<dbReference type="EMBL" id="CP001275">
    <property type="protein sequence ID" value="ACM05478.1"/>
    <property type="molecule type" value="Genomic_DNA"/>
</dbReference>
<evidence type="ECO:0000313" key="3">
    <source>
        <dbReference type="Proteomes" id="UP000000447"/>
    </source>
</evidence>
<evidence type="ECO:0000256" key="1">
    <source>
        <dbReference type="SAM" id="Phobius"/>
    </source>
</evidence>
<proteinExistence type="predicted"/>
<protein>
    <submittedName>
        <fullName evidence="2">Putative membrane protein</fullName>
    </submittedName>
</protein>
<dbReference type="AlphaFoldDB" id="B9L1V6"/>
<dbReference type="Proteomes" id="UP000000447">
    <property type="component" value="Chromosome"/>
</dbReference>
<name>B9L1V6_THERP</name>
<feature type="transmembrane region" description="Helical" evidence="1">
    <location>
        <begin position="66"/>
        <end position="84"/>
    </location>
</feature>
<keyword evidence="3" id="KW-1185">Reference proteome</keyword>
<dbReference type="STRING" id="309801.trd_1856"/>
<feature type="transmembrane region" description="Helical" evidence="1">
    <location>
        <begin position="141"/>
        <end position="157"/>
    </location>
</feature>
<keyword evidence="1" id="KW-0812">Transmembrane</keyword>
<accession>B9L1V6</accession>
<dbReference type="HOGENOM" id="CLU_112065_0_0_0"/>
<sequence length="214" mass="23725">MLIRFLLAFGWLIAVPLAWAAAIWLIVARNVGTISDFWAPIRLLTAAAFLAAPALTFLPLERVTRVPFLSIEAIAGWSTTLFVWTFVDPSRLRSPLAILILLLPLLVAVSTLFTVLSAALEHRWATRSGKEIDPLRARRRGYVLGLFVVGCLLLHSLEALTLINAGMLGVIALLAEVMAMTWFAPVRETGARHSGAIGHRRRWHEYRRGPFGPQ</sequence>
<dbReference type="eggNOG" id="ENOG5033AAZ">
    <property type="taxonomic scope" value="Bacteria"/>
</dbReference>
<dbReference type="KEGG" id="tro:trd_1856"/>
<gene>
    <name evidence="2" type="ordered locus">trd_1856</name>
</gene>
<reference evidence="2 3" key="1">
    <citation type="journal article" date="2009" name="PLoS ONE">
        <title>Complete genome sequence of the aerobic CO-oxidizing thermophile Thermomicrobium roseum.</title>
        <authorList>
            <person name="Wu D."/>
            <person name="Raymond J."/>
            <person name="Wu M."/>
            <person name="Chatterji S."/>
            <person name="Ren Q."/>
            <person name="Graham J.E."/>
            <person name="Bryant D.A."/>
            <person name="Robb F."/>
            <person name="Colman A."/>
            <person name="Tallon L.J."/>
            <person name="Badger J.H."/>
            <person name="Madupu R."/>
            <person name="Ward N.L."/>
            <person name="Eisen J.A."/>
        </authorList>
    </citation>
    <scope>NUCLEOTIDE SEQUENCE [LARGE SCALE GENOMIC DNA]</scope>
    <source>
        <strain evidence="3">ATCC 27502 / DSM 5159 / P-2</strain>
    </source>
</reference>
<evidence type="ECO:0000313" key="2">
    <source>
        <dbReference type="EMBL" id="ACM05478.1"/>
    </source>
</evidence>